<protein>
    <submittedName>
        <fullName evidence="1">Uncharacterized protein</fullName>
    </submittedName>
</protein>
<proteinExistence type="predicted"/>
<gene>
    <name evidence="1" type="ORF">QEG99_01525</name>
</gene>
<evidence type="ECO:0000313" key="2">
    <source>
        <dbReference type="Proteomes" id="UP001179842"/>
    </source>
</evidence>
<name>A0ABY8LVW3_9BACT</name>
<sequence length="54" mass="6621">MEEMSKEERKRILEEINNAIINEDINELPKIFERNEKGSWKNMLDVWKILPNYK</sequence>
<reference evidence="1" key="1">
    <citation type="submission" date="2023-04" db="EMBL/GenBank/DDBJ databases">
        <title>Completed genome of Mycoplasma lagogenitalium type strain 12MS.</title>
        <authorList>
            <person name="Spergser J."/>
        </authorList>
    </citation>
    <scope>NUCLEOTIDE SEQUENCE</scope>
    <source>
        <strain evidence="1">12MS</strain>
    </source>
</reference>
<keyword evidence="2" id="KW-1185">Reference proteome</keyword>
<accession>A0ABY8LVW3</accession>
<evidence type="ECO:0000313" key="1">
    <source>
        <dbReference type="EMBL" id="WGI36945.1"/>
    </source>
</evidence>
<dbReference type="EMBL" id="CP122979">
    <property type="protein sequence ID" value="WGI36945.1"/>
    <property type="molecule type" value="Genomic_DNA"/>
</dbReference>
<dbReference type="RefSeq" id="WP_280102248.1">
    <property type="nucleotide sequence ID" value="NZ_CP122979.1"/>
</dbReference>
<dbReference type="Proteomes" id="UP001179842">
    <property type="component" value="Chromosome"/>
</dbReference>
<organism evidence="1 2">
    <name type="scientific">Mesomycoplasma lagogenitalium</name>
    <dbReference type="NCBI Taxonomy" id="171286"/>
    <lineage>
        <taxon>Bacteria</taxon>
        <taxon>Bacillati</taxon>
        <taxon>Mycoplasmatota</taxon>
        <taxon>Mycoplasmoidales</taxon>
        <taxon>Metamycoplasmataceae</taxon>
        <taxon>Mesomycoplasma</taxon>
    </lineage>
</organism>